<proteinExistence type="predicted"/>
<dbReference type="Pfam" id="PF20454">
    <property type="entry name" value="GpA_nuclease"/>
    <property type="match status" value="1"/>
</dbReference>
<feature type="domain" description="Phage terminase large subunit GpA ATPase" evidence="2">
    <location>
        <begin position="5"/>
        <end position="273"/>
    </location>
</feature>
<dbReference type="InterPro" id="IPR046453">
    <property type="entry name" value="GpA_ATPase"/>
</dbReference>
<evidence type="ECO:0000256" key="1">
    <source>
        <dbReference type="SAM" id="MobiDB-lite"/>
    </source>
</evidence>
<feature type="domain" description="Terminase large subunit GpA endonuclease" evidence="3">
    <location>
        <begin position="317"/>
        <end position="590"/>
    </location>
</feature>
<protein>
    <submittedName>
        <fullName evidence="4">Phage terminase large subunit GpA</fullName>
    </submittedName>
</protein>
<dbReference type="AlphaFoldDB" id="A0A0H3ZME8"/>
<evidence type="ECO:0000313" key="4">
    <source>
        <dbReference type="EMBL" id="AKN37330.1"/>
    </source>
</evidence>
<organism evidence="4">
    <name type="scientific">Vibrio sp. 1F_97</name>
    <dbReference type="NCBI Taxonomy" id="1652827"/>
    <lineage>
        <taxon>Bacteria</taxon>
        <taxon>Pseudomonadati</taxon>
        <taxon>Pseudomonadota</taxon>
        <taxon>Gammaproteobacteria</taxon>
        <taxon>Vibrionales</taxon>
        <taxon>Vibrionaceae</taxon>
        <taxon>Vibrio</taxon>
    </lineage>
</organism>
<feature type="region of interest" description="Disordered" evidence="1">
    <location>
        <begin position="596"/>
        <end position="641"/>
    </location>
</feature>
<dbReference type="EMBL" id="KP795532">
    <property type="protein sequence ID" value="AKN37330.1"/>
    <property type="molecule type" value="Genomic_DNA"/>
</dbReference>
<dbReference type="GO" id="GO:0004519">
    <property type="term" value="F:endonuclease activity"/>
    <property type="evidence" value="ECO:0007669"/>
    <property type="project" value="InterPro"/>
</dbReference>
<evidence type="ECO:0000259" key="3">
    <source>
        <dbReference type="Pfam" id="PF20454"/>
    </source>
</evidence>
<dbReference type="InterPro" id="IPR046454">
    <property type="entry name" value="GpA_endonuclease"/>
</dbReference>
<sequence>MPPGSPIPGPFDTTSTPYMIPVCIAFADPVFNKITFVMGTQMGKSATMQNVIGWRLDDEPAPIIYVGPTESNINNVVEPKIVEMFTEAKSLWLKFDKKSSKHKKRIAGVSLRFAWAGSATELASDSAVITLVDELDRPDENATGEGDLAEIAEARGDAYTDSKLGLTSTPTHGKVSTFTHPDTGLTHWSVSAKGKVSSPIWQQWEQGTRHEWAVPCPHCDEYFIPRSELLWWPGKDTENECTAAKAALEARLICPCCGSQIADSQRKGMNAKGVAIAPGQIARLHDDDHVEFEQDGQTLVMPFHSMIHPVEENSHFSIWVSGLCSFSSKKSYGFLARKLLQALRSGDPNKILTVYNTGFGEVYAVAGEAPEWEEVYALRSTYSSTELPDGVEDLICTVDVQKNRLVYVVRGWMAGMSSRLVEFGELWGDTDKPEVWAELDQVMDQEWGSMSLSLCGVDAGYRTDEVLHWVRRHKSRARALMGFQKLSKPFRMTRLEVSKQGKIRKHGDKRWDFDASLAKAWVHNRIRWKVGQVGDWLLPSDVTEDYCKQIVAEEFDQETGTWQRISKDNHFLDCEGMQYMCARMLRIDRRKVNAQDTGIEEDELETPEQEEEQPTKATRKPAKRKRKSRKRSSGGFVSRYR</sequence>
<evidence type="ECO:0000259" key="2">
    <source>
        <dbReference type="Pfam" id="PF05876"/>
    </source>
</evidence>
<dbReference type="GO" id="GO:0016887">
    <property type="term" value="F:ATP hydrolysis activity"/>
    <property type="evidence" value="ECO:0007669"/>
    <property type="project" value="InterPro"/>
</dbReference>
<reference evidence="4" key="1">
    <citation type="journal article" date="2015" name="MBio">
        <title>Eco-Evolutionary Dynamics of Episomes among Ecologically Cohesive Bacterial Populations.</title>
        <authorList>
            <person name="Xue H."/>
            <person name="Cordero O.X."/>
            <person name="Camas F.M."/>
            <person name="Trimble W."/>
            <person name="Meyer F."/>
            <person name="Guglielmini J."/>
            <person name="Rocha E.P."/>
            <person name="Polz M.F."/>
        </authorList>
    </citation>
    <scope>NUCLEOTIDE SEQUENCE</scope>
    <source>
        <strain evidence="4">1F_97</strain>
    </source>
</reference>
<feature type="compositionally biased region" description="Basic residues" evidence="1">
    <location>
        <begin position="617"/>
        <end position="632"/>
    </location>
</feature>
<dbReference type="Pfam" id="PF05876">
    <property type="entry name" value="GpA_ATPase"/>
    <property type="match status" value="1"/>
</dbReference>
<accession>A0A0H3ZME8</accession>
<name>A0A0H3ZME8_9VIBR</name>
<feature type="compositionally biased region" description="Acidic residues" evidence="1">
    <location>
        <begin position="598"/>
        <end position="612"/>
    </location>
</feature>